<evidence type="ECO:0000256" key="1">
    <source>
        <dbReference type="SAM" id="Phobius"/>
    </source>
</evidence>
<protein>
    <submittedName>
        <fullName evidence="2">Uncharacterized protein</fullName>
    </submittedName>
</protein>
<dbReference type="EMBL" id="CP116348">
    <property type="protein sequence ID" value="WCE15900.1"/>
    <property type="molecule type" value="Genomic_DNA"/>
</dbReference>
<evidence type="ECO:0000313" key="3">
    <source>
        <dbReference type="Proteomes" id="UP001210538"/>
    </source>
</evidence>
<keyword evidence="2" id="KW-0614">Plasmid</keyword>
<keyword evidence="1" id="KW-0472">Membrane</keyword>
<dbReference type="AlphaFoldDB" id="A0AAX3LHU3"/>
<accession>A0AAX3LHU3</accession>
<keyword evidence="1" id="KW-0812">Transmembrane</keyword>
<proteinExistence type="predicted"/>
<keyword evidence="1" id="KW-1133">Transmembrane helix</keyword>
<organism evidence="2 3">
    <name type="scientific">Enterobacter ludwigii</name>
    <dbReference type="NCBI Taxonomy" id="299767"/>
    <lineage>
        <taxon>Bacteria</taxon>
        <taxon>Pseudomonadati</taxon>
        <taxon>Pseudomonadota</taxon>
        <taxon>Gammaproteobacteria</taxon>
        <taxon>Enterobacterales</taxon>
        <taxon>Enterobacteriaceae</taxon>
        <taxon>Enterobacter</taxon>
        <taxon>Enterobacter cloacae complex</taxon>
    </lineage>
</organism>
<sequence length="318" mass="36131">MRDFTQRFTPQYIDAWLLNDKPKESSESFRTWSSVAVQKLIYCLPTEIRSEGEDAQVFFRGGRSLPIPIEKHTCWDKINFELIHDVCEWVYATPREAETKFQLLNNHVGINWSAAETWPSGTNDVLPNSFAGAKEAFAFHLQEQSKEAVKSLGDLRKGLQEEVNKTQTATRDLVSALWRDFAVAGVVAALKAPVLPNAIPDASMKVLQLGVAVLLFLSILVSTVSSLRFNNLADNSRRDWRKKLYSFMSDTDWKRLVENPIGSGRAVYWVSWSFCLVLYLVMIRYFLSLAVPDFILIYVDAPLNHLLDCLCAVLSIRC</sequence>
<feature type="transmembrane region" description="Helical" evidence="1">
    <location>
        <begin position="266"/>
        <end position="287"/>
    </location>
</feature>
<gene>
    <name evidence="2" type="ORF">PHA72_26490</name>
</gene>
<keyword evidence="3" id="KW-1185">Reference proteome</keyword>
<reference evidence="2 3" key="1">
    <citation type="submission" date="2023-01" db="EMBL/GenBank/DDBJ databases">
        <title>Genome sequence resource and annotation of Enterobacter ludwigii, an economically important pathogen of seedling wilt with strawberry.</title>
        <authorList>
            <person name="Xie Y."/>
        </authorList>
    </citation>
    <scope>NUCLEOTIDE SEQUENCE [LARGE SCALE GENOMIC DNA]</scope>
    <source>
        <strain evidence="2 3">CM-TZ4</strain>
        <plasmid evidence="2 3">unnamed1</plasmid>
    </source>
</reference>
<dbReference type="Proteomes" id="UP001210538">
    <property type="component" value="Plasmid unnamed1"/>
</dbReference>
<dbReference type="RefSeq" id="WP_137496473.1">
    <property type="nucleotide sequence ID" value="NZ_CP116348.1"/>
</dbReference>
<name>A0AAX3LHU3_9ENTR</name>
<geneLocation type="plasmid" evidence="2 3">
    <name>unnamed1</name>
</geneLocation>
<evidence type="ECO:0000313" key="2">
    <source>
        <dbReference type="EMBL" id="WCE15900.1"/>
    </source>
</evidence>
<feature type="transmembrane region" description="Helical" evidence="1">
    <location>
        <begin position="206"/>
        <end position="227"/>
    </location>
</feature>